<reference evidence="8 9" key="1">
    <citation type="submission" date="2020-08" db="EMBL/GenBank/DDBJ databases">
        <title>Functional genomics of gut bacteria from endangered species of beetles.</title>
        <authorList>
            <person name="Carlos-Shanley C."/>
        </authorList>
    </citation>
    <scope>NUCLEOTIDE SEQUENCE [LARGE SCALE GENOMIC DNA]</scope>
    <source>
        <strain evidence="8 9">S00151</strain>
    </source>
</reference>
<dbReference type="EMBL" id="JACHLE010000006">
    <property type="protein sequence ID" value="MBB4808089.1"/>
    <property type="molecule type" value="Genomic_DNA"/>
</dbReference>
<dbReference type="PANTHER" id="PTHR10491">
    <property type="entry name" value="DTDP-4-DEHYDRORHAMNOSE REDUCTASE"/>
    <property type="match status" value="1"/>
</dbReference>
<protein>
    <recommendedName>
        <fullName evidence="4 6">dTDP-4-dehydrorhamnose reductase</fullName>
        <ecNumber evidence="3 6">1.1.1.133</ecNumber>
    </recommendedName>
</protein>
<dbReference type="Gene3D" id="3.90.25.10">
    <property type="entry name" value="UDP-galactose 4-epimerase, domain 1"/>
    <property type="match status" value="1"/>
</dbReference>
<dbReference type="UniPathway" id="UPA00124"/>
<dbReference type="Proteomes" id="UP000592180">
    <property type="component" value="Unassembled WGS sequence"/>
</dbReference>
<keyword evidence="9" id="KW-1185">Reference proteome</keyword>
<sequence>MKKIAVIGSNGQLGNCIRKIAPDFENNYEFIFTDSHTLNITEEDQVNDFFYDNKPDFCINASAYTAVDLAEKETEKAFAVNAEGVAHLAQACADYKTVLIHVSTDYVFDGETNLCYSEDDFTNPIGVYGESKREGEELALEINSKTIILRTSWLYSEFNKNFVKTMLSLFSQKEELGIVADQFGQPTNANDLAEAIMNIIEVPQKTFGIFHFSNYPETTWFDFAKKIAELSGSSIKLNALTTEQYPTSAKRPKRSTMCLDKIQETYNIELKHWENSLEDCINTLSQ</sequence>
<comment type="function">
    <text evidence="6">Catalyzes the reduction of dTDP-6-deoxy-L-lyxo-4-hexulose to yield dTDP-L-rhamnose.</text>
</comment>
<evidence type="ECO:0000256" key="6">
    <source>
        <dbReference type="RuleBase" id="RU364082"/>
    </source>
</evidence>
<dbReference type="InterPro" id="IPR005913">
    <property type="entry name" value="dTDP_dehydrorham_reduct"/>
</dbReference>
<evidence type="ECO:0000256" key="4">
    <source>
        <dbReference type="ARBA" id="ARBA00017099"/>
    </source>
</evidence>
<dbReference type="GO" id="GO:0005829">
    <property type="term" value="C:cytosol"/>
    <property type="evidence" value="ECO:0007669"/>
    <property type="project" value="TreeGrafter"/>
</dbReference>
<comment type="catalytic activity">
    <reaction evidence="5">
        <text>dTDP-beta-L-rhamnose + NADP(+) = dTDP-4-dehydro-beta-L-rhamnose + NADPH + H(+)</text>
        <dbReference type="Rhea" id="RHEA:21796"/>
        <dbReference type="ChEBI" id="CHEBI:15378"/>
        <dbReference type="ChEBI" id="CHEBI:57510"/>
        <dbReference type="ChEBI" id="CHEBI:57783"/>
        <dbReference type="ChEBI" id="CHEBI:58349"/>
        <dbReference type="ChEBI" id="CHEBI:62830"/>
        <dbReference type="EC" id="1.1.1.133"/>
    </reaction>
</comment>
<gene>
    <name evidence="8" type="ORF">HNP38_003429</name>
</gene>
<dbReference type="InterPro" id="IPR036291">
    <property type="entry name" value="NAD(P)-bd_dom_sf"/>
</dbReference>
<comment type="similarity">
    <text evidence="2 6">Belongs to the dTDP-4-dehydrorhamnose reductase family.</text>
</comment>
<feature type="domain" description="RmlD-like substrate binding" evidence="7">
    <location>
        <begin position="3"/>
        <end position="284"/>
    </location>
</feature>
<dbReference type="SUPFAM" id="SSF51735">
    <property type="entry name" value="NAD(P)-binding Rossmann-fold domains"/>
    <property type="match status" value="1"/>
</dbReference>
<dbReference type="Gene3D" id="3.40.50.720">
    <property type="entry name" value="NAD(P)-binding Rossmann-like Domain"/>
    <property type="match status" value="1"/>
</dbReference>
<accession>A0A840KEU0</accession>
<evidence type="ECO:0000256" key="5">
    <source>
        <dbReference type="ARBA" id="ARBA00048200"/>
    </source>
</evidence>
<dbReference type="PANTHER" id="PTHR10491:SF4">
    <property type="entry name" value="METHIONINE ADENOSYLTRANSFERASE 2 SUBUNIT BETA"/>
    <property type="match status" value="1"/>
</dbReference>
<name>A0A840KEU0_9FLAO</name>
<dbReference type="InterPro" id="IPR029903">
    <property type="entry name" value="RmlD-like-bd"/>
</dbReference>
<comment type="pathway">
    <text evidence="1 6">Carbohydrate biosynthesis; dTDP-L-rhamnose biosynthesis.</text>
</comment>
<evidence type="ECO:0000313" key="8">
    <source>
        <dbReference type="EMBL" id="MBB4808089.1"/>
    </source>
</evidence>
<evidence type="ECO:0000313" key="9">
    <source>
        <dbReference type="Proteomes" id="UP000592180"/>
    </source>
</evidence>
<dbReference type="Pfam" id="PF04321">
    <property type="entry name" value="RmlD_sub_bind"/>
    <property type="match status" value="1"/>
</dbReference>
<proteinExistence type="inferred from homology"/>
<dbReference type="GO" id="GO:0008831">
    <property type="term" value="F:dTDP-4-dehydrorhamnose reductase activity"/>
    <property type="evidence" value="ECO:0007669"/>
    <property type="project" value="UniProtKB-EC"/>
</dbReference>
<keyword evidence="6 8" id="KW-0560">Oxidoreductase</keyword>
<evidence type="ECO:0000259" key="7">
    <source>
        <dbReference type="Pfam" id="PF04321"/>
    </source>
</evidence>
<evidence type="ECO:0000256" key="2">
    <source>
        <dbReference type="ARBA" id="ARBA00010944"/>
    </source>
</evidence>
<dbReference type="NCBIfam" id="TIGR01214">
    <property type="entry name" value="rmlD"/>
    <property type="match status" value="1"/>
</dbReference>
<keyword evidence="6" id="KW-0521">NADP</keyword>
<dbReference type="AlphaFoldDB" id="A0A840KEU0"/>
<comment type="caution">
    <text evidence="8">The sequence shown here is derived from an EMBL/GenBank/DDBJ whole genome shotgun (WGS) entry which is preliminary data.</text>
</comment>
<dbReference type="GO" id="GO:0019305">
    <property type="term" value="P:dTDP-rhamnose biosynthetic process"/>
    <property type="evidence" value="ECO:0007669"/>
    <property type="project" value="UniProtKB-UniPathway"/>
</dbReference>
<dbReference type="EC" id="1.1.1.133" evidence="3 6"/>
<dbReference type="CDD" id="cd05254">
    <property type="entry name" value="dTDP_HR_like_SDR_e"/>
    <property type="match status" value="1"/>
</dbReference>
<evidence type="ECO:0000256" key="3">
    <source>
        <dbReference type="ARBA" id="ARBA00012929"/>
    </source>
</evidence>
<organism evidence="8 9">
    <name type="scientific">Chryseobacterium defluvii</name>
    <dbReference type="NCBI Taxonomy" id="160396"/>
    <lineage>
        <taxon>Bacteria</taxon>
        <taxon>Pseudomonadati</taxon>
        <taxon>Bacteroidota</taxon>
        <taxon>Flavobacteriia</taxon>
        <taxon>Flavobacteriales</taxon>
        <taxon>Weeksellaceae</taxon>
        <taxon>Chryseobacterium group</taxon>
        <taxon>Chryseobacterium</taxon>
    </lineage>
</organism>
<evidence type="ECO:0000256" key="1">
    <source>
        <dbReference type="ARBA" id="ARBA00004781"/>
    </source>
</evidence>